<evidence type="ECO:0000313" key="5">
    <source>
        <dbReference type="Proteomes" id="UP001596328"/>
    </source>
</evidence>
<evidence type="ECO:0000313" key="4">
    <source>
        <dbReference type="EMBL" id="MFC6723129.1"/>
    </source>
</evidence>
<dbReference type="EMBL" id="JBHSWU010000005">
    <property type="protein sequence ID" value="MFC6723129.1"/>
    <property type="molecule type" value="Genomic_DNA"/>
</dbReference>
<name>A0ABD5RUP3_9EURY</name>
<dbReference type="Proteomes" id="UP001596328">
    <property type="component" value="Unassembled WGS sequence"/>
</dbReference>
<protein>
    <submittedName>
        <fullName evidence="4">Uncharacterized protein</fullName>
    </submittedName>
</protein>
<feature type="coiled-coil region" evidence="1">
    <location>
        <begin position="179"/>
        <end position="206"/>
    </location>
</feature>
<evidence type="ECO:0000256" key="1">
    <source>
        <dbReference type="SAM" id="Coils"/>
    </source>
</evidence>
<keyword evidence="3" id="KW-0812">Transmembrane</keyword>
<comment type="caution">
    <text evidence="4">The sequence shown here is derived from an EMBL/GenBank/DDBJ whole genome shotgun (WGS) entry which is preliminary data.</text>
</comment>
<keyword evidence="3" id="KW-0472">Membrane</keyword>
<feature type="transmembrane region" description="Helical" evidence="3">
    <location>
        <begin position="38"/>
        <end position="59"/>
    </location>
</feature>
<organism evidence="4 5">
    <name type="scientific">Halobium palmae</name>
    <dbReference type="NCBI Taxonomy" id="1776492"/>
    <lineage>
        <taxon>Archaea</taxon>
        <taxon>Methanobacteriati</taxon>
        <taxon>Methanobacteriota</taxon>
        <taxon>Stenosarchaea group</taxon>
        <taxon>Halobacteria</taxon>
        <taxon>Halobacteriales</taxon>
        <taxon>Haloferacaceae</taxon>
        <taxon>Halobium</taxon>
    </lineage>
</organism>
<evidence type="ECO:0000256" key="2">
    <source>
        <dbReference type="SAM" id="MobiDB-lite"/>
    </source>
</evidence>
<keyword evidence="5" id="KW-1185">Reference proteome</keyword>
<feature type="region of interest" description="Disordered" evidence="2">
    <location>
        <begin position="266"/>
        <end position="295"/>
    </location>
</feature>
<sequence>MSDDSDAGSDADGVEQVRVEKPEITGDTRAEMARDLLVAYRVPLTLVGLAVGTYAVYSGLLPSQLNIPPEYWRYVSQYFISLAVAYVPAKEAANWLDQDTRIALHELDPASGDYRVALISENRWKDLTVLDKRGREVNRSKLYQPAVQSGRESYECQWYDIESNTAVVSFMAGFSPTQLRRYEQSLMRVEEEVAAKSAKYDDVTANLRLVVRNAAHREYNQFIHAYDGLMQIDETSMKDNLEAAQEQYGVNKADLESVVEDVVDVEDPRVKYGDKEPPGSDDTAYSFDAGGGGEE</sequence>
<reference evidence="4 5" key="1">
    <citation type="journal article" date="2019" name="Int. J. Syst. Evol. Microbiol.">
        <title>The Global Catalogue of Microorganisms (GCM) 10K type strain sequencing project: providing services to taxonomists for standard genome sequencing and annotation.</title>
        <authorList>
            <consortium name="The Broad Institute Genomics Platform"/>
            <consortium name="The Broad Institute Genome Sequencing Center for Infectious Disease"/>
            <person name="Wu L."/>
            <person name="Ma J."/>
        </authorList>
    </citation>
    <scope>NUCLEOTIDE SEQUENCE [LARGE SCALE GENOMIC DNA]</scope>
    <source>
        <strain evidence="4 5">NBRC 111368</strain>
    </source>
</reference>
<evidence type="ECO:0000256" key="3">
    <source>
        <dbReference type="SAM" id="Phobius"/>
    </source>
</evidence>
<proteinExistence type="predicted"/>
<dbReference type="AlphaFoldDB" id="A0ABD5RUP3"/>
<accession>A0ABD5RUP3</accession>
<keyword evidence="1" id="KW-0175">Coiled coil</keyword>
<keyword evidence="3" id="KW-1133">Transmembrane helix</keyword>
<gene>
    <name evidence="4" type="ORF">ACFQE1_01725</name>
</gene>
<feature type="compositionally biased region" description="Basic and acidic residues" evidence="2">
    <location>
        <begin position="266"/>
        <end position="278"/>
    </location>
</feature>